<accession>A0AAV1C670</accession>
<evidence type="ECO:0000259" key="6">
    <source>
        <dbReference type="PROSITE" id="PS50066"/>
    </source>
</evidence>
<dbReference type="Pfam" id="PF00319">
    <property type="entry name" value="SRF-TF"/>
    <property type="match status" value="1"/>
</dbReference>
<dbReference type="SUPFAM" id="SSF55455">
    <property type="entry name" value="SRF-like"/>
    <property type="match status" value="1"/>
</dbReference>
<evidence type="ECO:0000256" key="3">
    <source>
        <dbReference type="ARBA" id="ARBA00023125"/>
    </source>
</evidence>
<dbReference type="Proteomes" id="UP001161247">
    <property type="component" value="Chromosome 1"/>
</dbReference>
<evidence type="ECO:0000256" key="1">
    <source>
        <dbReference type="ARBA" id="ARBA00004123"/>
    </source>
</evidence>
<dbReference type="GO" id="GO:0005634">
    <property type="term" value="C:nucleus"/>
    <property type="evidence" value="ECO:0007669"/>
    <property type="project" value="UniProtKB-SubCell"/>
</dbReference>
<dbReference type="GO" id="GO:0003677">
    <property type="term" value="F:DNA binding"/>
    <property type="evidence" value="ECO:0007669"/>
    <property type="project" value="UniProtKB-KW"/>
</dbReference>
<feature type="domain" description="MADS-box" evidence="6">
    <location>
        <begin position="2"/>
        <end position="49"/>
    </location>
</feature>
<reference evidence="7" key="1">
    <citation type="submission" date="2023-03" db="EMBL/GenBank/DDBJ databases">
        <authorList>
            <person name="Julca I."/>
        </authorList>
    </citation>
    <scope>NUCLEOTIDE SEQUENCE</scope>
</reference>
<evidence type="ECO:0000313" key="7">
    <source>
        <dbReference type="EMBL" id="CAI9090892.1"/>
    </source>
</evidence>
<dbReference type="AlphaFoldDB" id="A0AAV1C670"/>
<comment type="subcellular location">
    <subcellularLocation>
        <location evidence="1">Nucleus</location>
    </subcellularLocation>
</comment>
<sequence length="310" mass="35265">MGRKGTTAMQMIERKKPRATMFKKRFASLKKKGHELSTLCDVKLCLISFLPMENDKGEINETVSIWPDQDHHQAIHGLIQSYNKVRDDDSKCKAYDLSFYLKDRIAKVRGNLAKLRQECRTNKHPICKQMYEDLSREDVSKLAGFLNVKLEATRKRVQFMRDDIRTLSTGTSLNAMMNPNNPYHVSQSRMEVGYPNSNAAQGYQNSNCVVPMEIPQWLPQQQAVFSQYPPPLMEGGDACRRGNMDFHGEFPAEYILYPIPLQAAVTGDNGVGTEAMQTEPDDYFSRLLSSGLRSSNGDDGLVREGYFQFQ</sequence>
<keyword evidence="5" id="KW-0539">Nucleus</keyword>
<dbReference type="GO" id="GO:0046983">
    <property type="term" value="F:protein dimerization activity"/>
    <property type="evidence" value="ECO:0007669"/>
    <property type="project" value="InterPro"/>
</dbReference>
<dbReference type="CDD" id="cd00120">
    <property type="entry name" value="MADS"/>
    <property type="match status" value="1"/>
</dbReference>
<dbReference type="InterPro" id="IPR002100">
    <property type="entry name" value="TF_MADSbox"/>
</dbReference>
<dbReference type="Gene3D" id="3.40.1810.10">
    <property type="entry name" value="Transcription factor, MADS-box"/>
    <property type="match status" value="1"/>
</dbReference>
<dbReference type="InterPro" id="IPR036879">
    <property type="entry name" value="TF_MADSbox_sf"/>
</dbReference>
<proteinExistence type="predicted"/>
<evidence type="ECO:0000256" key="4">
    <source>
        <dbReference type="ARBA" id="ARBA00023163"/>
    </source>
</evidence>
<dbReference type="SMART" id="SM00432">
    <property type="entry name" value="MADS"/>
    <property type="match status" value="1"/>
</dbReference>
<keyword evidence="8" id="KW-1185">Reference proteome</keyword>
<keyword evidence="4" id="KW-0804">Transcription</keyword>
<evidence type="ECO:0000256" key="2">
    <source>
        <dbReference type="ARBA" id="ARBA00023015"/>
    </source>
</evidence>
<evidence type="ECO:0000256" key="5">
    <source>
        <dbReference type="ARBA" id="ARBA00023242"/>
    </source>
</evidence>
<dbReference type="PROSITE" id="PS50066">
    <property type="entry name" value="MADS_BOX_2"/>
    <property type="match status" value="1"/>
</dbReference>
<keyword evidence="3" id="KW-0238">DNA-binding</keyword>
<evidence type="ECO:0000313" key="8">
    <source>
        <dbReference type="Proteomes" id="UP001161247"/>
    </source>
</evidence>
<name>A0AAV1C670_OLDCO</name>
<protein>
    <submittedName>
        <fullName evidence="7">OLC1v1025770C1</fullName>
    </submittedName>
</protein>
<gene>
    <name evidence="7" type="ORF">OLC1_LOCUS2947</name>
</gene>
<keyword evidence="2" id="KW-0805">Transcription regulation</keyword>
<dbReference type="EMBL" id="OX459118">
    <property type="protein sequence ID" value="CAI9090892.1"/>
    <property type="molecule type" value="Genomic_DNA"/>
</dbReference>
<organism evidence="7 8">
    <name type="scientific">Oldenlandia corymbosa var. corymbosa</name>
    <dbReference type="NCBI Taxonomy" id="529605"/>
    <lineage>
        <taxon>Eukaryota</taxon>
        <taxon>Viridiplantae</taxon>
        <taxon>Streptophyta</taxon>
        <taxon>Embryophyta</taxon>
        <taxon>Tracheophyta</taxon>
        <taxon>Spermatophyta</taxon>
        <taxon>Magnoliopsida</taxon>
        <taxon>eudicotyledons</taxon>
        <taxon>Gunneridae</taxon>
        <taxon>Pentapetalae</taxon>
        <taxon>asterids</taxon>
        <taxon>lamiids</taxon>
        <taxon>Gentianales</taxon>
        <taxon>Rubiaceae</taxon>
        <taxon>Rubioideae</taxon>
        <taxon>Spermacoceae</taxon>
        <taxon>Hedyotis-Oldenlandia complex</taxon>
        <taxon>Oldenlandia</taxon>
    </lineage>
</organism>